<evidence type="ECO:0000256" key="1">
    <source>
        <dbReference type="SAM" id="Phobius"/>
    </source>
</evidence>
<gene>
    <name evidence="2" type="ORF">SALLE_v1c05420</name>
</gene>
<proteinExistence type="predicted"/>
<feature type="transmembrane region" description="Helical" evidence="1">
    <location>
        <begin position="145"/>
        <end position="166"/>
    </location>
</feature>
<evidence type="ECO:0000313" key="2">
    <source>
        <dbReference type="EMBL" id="AXK51216.1"/>
    </source>
</evidence>
<dbReference type="AlphaFoldDB" id="A0A345Z3N7"/>
<dbReference type="Proteomes" id="UP000254792">
    <property type="component" value="Chromosome"/>
</dbReference>
<dbReference type="OrthoDB" id="9834620at2"/>
<keyword evidence="1" id="KW-0812">Transmembrane</keyword>
<keyword evidence="3" id="KW-1185">Reference proteome</keyword>
<feature type="transmembrane region" description="Helical" evidence="1">
    <location>
        <begin position="63"/>
        <end position="81"/>
    </location>
</feature>
<sequence>MNNINLFWVKIKSTIKLKSLVIASATFFLISFLFSILLLVNSSRSQAQDLSTNWYVFLSIKNGGQIISLGFVTLIVAIKLFHKDSESGILNLELRAGKKAIVVFATNLQASLLIIWSLIGITFIFDLILSCLNPYNFLIMRSVSSYLYFLLFAFILIGATIVFSFIFKITYAFVILILVIFGLSFATAAYSLFSSEEKIENNYVQANAEWEFFNAWEYYRILKSNDLYEEMKDTNISFYQQGISNDRYLSYFSLSEAPEQEFSFTKIIKIYANPEFKITNSDYKALPSMEIGQFNYFEFKNDFKFNKVLPDLIEKISKSDDEEAMKYLPIFKYFNQNQKYYQTSFYLPSQENLNLLERNRWLRDEVFEYYDYNYGVMYSSWLLMNFNKAVFSISDNLIKYLYNYQSYNNNSDLTNFLFNPWTRMSQMMILKSDNIYLSNIFQILDYSLFGTTINGRIKIDYQSDHEKTLNEIIKNEDKIRRKNGFQPDLISISNSKVTSYYDLVNKASFVAIMPVWLIYISEIFNGSVVLGIGYFLYNKKYLK</sequence>
<accession>A0A345Z3N7</accession>
<keyword evidence="1" id="KW-0472">Membrane</keyword>
<reference evidence="2 3" key="1">
    <citation type="submission" date="2018-07" db="EMBL/GenBank/DDBJ databases">
        <title>Complete genome sequence of Spiroplasma alleghenense PLHS-1 (ATCC 51752).</title>
        <authorList>
            <person name="Chou L."/>
            <person name="Lee T.-Y."/>
            <person name="Tsai Y.-M."/>
            <person name="Kuo C.-H."/>
        </authorList>
    </citation>
    <scope>NUCLEOTIDE SEQUENCE [LARGE SCALE GENOMIC DNA]</scope>
    <source>
        <strain evidence="2 3">PLHS-1</strain>
    </source>
</reference>
<keyword evidence="1" id="KW-1133">Transmembrane helix</keyword>
<dbReference type="RefSeq" id="WP_115558124.1">
    <property type="nucleotide sequence ID" value="NZ_CP031376.1"/>
</dbReference>
<dbReference type="KEGG" id="salx:SALLE_v1c05420"/>
<organism evidence="2 3">
    <name type="scientific">Spiroplasma alleghenense</name>
    <dbReference type="NCBI Taxonomy" id="216931"/>
    <lineage>
        <taxon>Bacteria</taxon>
        <taxon>Bacillati</taxon>
        <taxon>Mycoplasmatota</taxon>
        <taxon>Mollicutes</taxon>
        <taxon>Entomoplasmatales</taxon>
        <taxon>Spiroplasmataceae</taxon>
        <taxon>Spiroplasma</taxon>
    </lineage>
</organism>
<feature type="transmembrane region" description="Helical" evidence="1">
    <location>
        <begin position="516"/>
        <end position="537"/>
    </location>
</feature>
<feature type="transmembrane region" description="Helical" evidence="1">
    <location>
        <begin position="101"/>
        <end position="125"/>
    </location>
</feature>
<evidence type="ECO:0000313" key="3">
    <source>
        <dbReference type="Proteomes" id="UP000254792"/>
    </source>
</evidence>
<protein>
    <submittedName>
        <fullName evidence="2">Uncharacterized protein</fullName>
    </submittedName>
</protein>
<name>A0A345Z3N7_9MOLU</name>
<dbReference type="EMBL" id="CP031376">
    <property type="protein sequence ID" value="AXK51216.1"/>
    <property type="molecule type" value="Genomic_DNA"/>
</dbReference>
<feature type="transmembrane region" description="Helical" evidence="1">
    <location>
        <begin position="173"/>
        <end position="193"/>
    </location>
</feature>